<organism evidence="4 5">
    <name type="scientific">Rotaria sordida</name>
    <dbReference type="NCBI Taxonomy" id="392033"/>
    <lineage>
        <taxon>Eukaryota</taxon>
        <taxon>Metazoa</taxon>
        <taxon>Spiralia</taxon>
        <taxon>Gnathifera</taxon>
        <taxon>Rotifera</taxon>
        <taxon>Eurotatoria</taxon>
        <taxon>Bdelloidea</taxon>
        <taxon>Philodinida</taxon>
        <taxon>Philodinidae</taxon>
        <taxon>Rotaria</taxon>
    </lineage>
</organism>
<dbReference type="PANTHER" id="PTHR48024">
    <property type="entry name" value="GEO13361P1-RELATED"/>
    <property type="match status" value="1"/>
</dbReference>
<name>A0A820LP51_9BILA</name>
<evidence type="ECO:0000256" key="1">
    <source>
        <dbReference type="ARBA" id="ARBA00022884"/>
    </source>
</evidence>
<dbReference type="InterPro" id="IPR000504">
    <property type="entry name" value="RRM_dom"/>
</dbReference>
<dbReference type="InterPro" id="IPR012677">
    <property type="entry name" value="Nucleotide-bd_a/b_plait_sf"/>
</dbReference>
<dbReference type="SUPFAM" id="SSF54928">
    <property type="entry name" value="RNA-binding domain, RBD"/>
    <property type="match status" value="1"/>
</dbReference>
<gene>
    <name evidence="4" type="ORF">OTI717_LOCUS43834</name>
</gene>
<dbReference type="Proteomes" id="UP000663823">
    <property type="component" value="Unassembled WGS sequence"/>
</dbReference>
<dbReference type="Gene3D" id="3.30.70.330">
    <property type="match status" value="1"/>
</dbReference>
<comment type="caution">
    <text evidence="4">The sequence shown here is derived from an EMBL/GenBank/DDBJ whole genome shotgun (WGS) entry which is preliminary data.</text>
</comment>
<dbReference type="InterPro" id="IPR035979">
    <property type="entry name" value="RBD_domain_sf"/>
</dbReference>
<dbReference type="PROSITE" id="PS50102">
    <property type="entry name" value="RRM"/>
    <property type="match status" value="1"/>
</dbReference>
<dbReference type="GO" id="GO:0005634">
    <property type="term" value="C:nucleus"/>
    <property type="evidence" value="ECO:0007669"/>
    <property type="project" value="TreeGrafter"/>
</dbReference>
<dbReference type="EMBL" id="CAJOAX010066868">
    <property type="protein sequence ID" value="CAF4360575.1"/>
    <property type="molecule type" value="Genomic_DNA"/>
</dbReference>
<dbReference type="AlphaFoldDB" id="A0A820LP51"/>
<feature type="domain" description="RRM" evidence="3">
    <location>
        <begin position="1"/>
        <end position="36"/>
    </location>
</feature>
<evidence type="ECO:0000313" key="5">
    <source>
        <dbReference type="Proteomes" id="UP000663823"/>
    </source>
</evidence>
<dbReference type="InterPro" id="IPR050886">
    <property type="entry name" value="RNA-binding_reg"/>
</dbReference>
<keyword evidence="1 2" id="KW-0694">RNA-binding</keyword>
<reference evidence="4" key="1">
    <citation type="submission" date="2021-02" db="EMBL/GenBank/DDBJ databases">
        <authorList>
            <person name="Nowell W R."/>
        </authorList>
    </citation>
    <scope>NUCLEOTIDE SEQUENCE</scope>
</reference>
<evidence type="ECO:0000313" key="4">
    <source>
        <dbReference type="EMBL" id="CAF4360575.1"/>
    </source>
</evidence>
<dbReference type="PANTHER" id="PTHR48024:SF56">
    <property type="entry name" value="HETEROGENEOUS NUCLEAR RIBONUCLEOPROTEIN A0"/>
    <property type="match status" value="1"/>
</dbReference>
<proteinExistence type="predicted"/>
<evidence type="ECO:0000256" key="2">
    <source>
        <dbReference type="PROSITE-ProRule" id="PRU00176"/>
    </source>
</evidence>
<protein>
    <recommendedName>
        <fullName evidence="3">RRM domain-containing protein</fullName>
    </recommendedName>
</protein>
<dbReference type="GO" id="GO:0003723">
    <property type="term" value="F:RNA binding"/>
    <property type="evidence" value="ECO:0007669"/>
    <property type="project" value="UniProtKB-UniRule"/>
</dbReference>
<dbReference type="Pfam" id="PF00076">
    <property type="entry name" value="RRM_1"/>
    <property type="match status" value="1"/>
</dbReference>
<evidence type="ECO:0000259" key="3">
    <source>
        <dbReference type="PROSITE" id="PS50102"/>
    </source>
</evidence>
<sequence length="49" mass="5745">NDLKDYFSKFGSIVDVVVMKDRDGQYRGYGFVEFDESHIPVKGYYSNCR</sequence>
<accession>A0A820LP51</accession>
<feature type="non-terminal residue" evidence="4">
    <location>
        <position position="1"/>
    </location>
</feature>